<keyword evidence="5 6" id="KW-0694">RNA-binding</keyword>
<dbReference type="InterPro" id="IPR001678">
    <property type="entry name" value="MeTrfase_RsmB-F_NOP2_dom"/>
</dbReference>
<dbReference type="Pfam" id="PF13636">
    <property type="entry name" value="Methyltranf_PUA"/>
    <property type="match status" value="1"/>
</dbReference>
<dbReference type="InterPro" id="IPR031340">
    <property type="entry name" value="RsmF_methylt_CI"/>
</dbReference>
<dbReference type="CDD" id="cd02440">
    <property type="entry name" value="AdoMet_MTases"/>
    <property type="match status" value="1"/>
</dbReference>
<gene>
    <name evidence="8" type="ORF">H9931_05705</name>
</gene>
<comment type="caution">
    <text evidence="6">Lacks conserved residue(s) required for the propagation of feature annotation.</text>
</comment>
<reference evidence="8" key="2">
    <citation type="submission" date="2021-04" db="EMBL/GenBank/DDBJ databases">
        <authorList>
            <person name="Gilroy R."/>
        </authorList>
    </citation>
    <scope>NUCLEOTIDE SEQUENCE</scope>
    <source>
        <strain evidence="8">CHK198-12963</strain>
    </source>
</reference>
<dbReference type="Gene3D" id="3.40.50.150">
    <property type="entry name" value="Vaccinia Virus protein VP39"/>
    <property type="match status" value="1"/>
</dbReference>
<evidence type="ECO:0000256" key="5">
    <source>
        <dbReference type="ARBA" id="ARBA00022884"/>
    </source>
</evidence>
<dbReference type="InterPro" id="IPR049560">
    <property type="entry name" value="MeTrfase_RsmB-F_NOP2_cat"/>
</dbReference>
<organism evidence="8 9">
    <name type="scientific">Candidatus Enterocloster excrementigallinarum</name>
    <dbReference type="NCBI Taxonomy" id="2838558"/>
    <lineage>
        <taxon>Bacteria</taxon>
        <taxon>Bacillati</taxon>
        <taxon>Bacillota</taxon>
        <taxon>Clostridia</taxon>
        <taxon>Lachnospirales</taxon>
        <taxon>Lachnospiraceae</taxon>
        <taxon>Enterocloster</taxon>
    </lineage>
</organism>
<dbReference type="GO" id="GO:0003723">
    <property type="term" value="F:RNA binding"/>
    <property type="evidence" value="ECO:0007669"/>
    <property type="project" value="UniProtKB-UniRule"/>
</dbReference>
<keyword evidence="2 6" id="KW-0489">Methyltransferase</keyword>
<evidence type="ECO:0000313" key="9">
    <source>
        <dbReference type="Proteomes" id="UP000823863"/>
    </source>
</evidence>
<proteinExistence type="inferred from homology"/>
<dbReference type="Pfam" id="PF01189">
    <property type="entry name" value="Methyltr_RsmB-F"/>
    <property type="match status" value="1"/>
</dbReference>
<dbReference type="InterPro" id="IPR027391">
    <property type="entry name" value="Nol1_Nop2_Fmu_2"/>
</dbReference>
<sequence length="466" mass="52040">MEHLLGKEYQAFLESYEKGRSQGLRLNFFKSSRQEGWIEEGRRLLEEEGMQLEPVAWAGEGFYYREEDRPGRHPLHEAGMYYIQEPSAMAVVQLLDPQPGERILDLCAAPGGKTTHVASRLKGKGFLLSNEIHPARARILSQNVERMGIWNCAVTNQSPEELSGRFPEFFHGIIVDAPCSGEGMFRKEPEAVKEWSEEQVQICAKRQSRILEEASRMLLPGGRLVYSTCTFSPEENEGTVGEFLRDHPEFHTETVFHYPGFSGGRPEWAGSKADGKDQELKNTVRIFPHLARGEGHFIALLRKEGKLEEIENGPAAGPAAPPAGYLAFAGESLRSPQAFLEDGRYLLFGEQLYRAPACLGDLKGLKVLRPGLHLGTVKKNRFDPSHALAMALAPEEAVLSVSLEPDGEEVRRYLRGETLQADLKRWPHLEGKKGWVLICLGTCSLGWAKLAAGTLKNHYPKGLRRG</sequence>
<dbReference type="InterPro" id="IPR031341">
    <property type="entry name" value="Methyltr_RsmF_N"/>
</dbReference>
<dbReference type="PRINTS" id="PR02008">
    <property type="entry name" value="RCMTFAMILY"/>
</dbReference>
<keyword evidence="4 6" id="KW-0949">S-adenosyl-L-methionine</keyword>
<dbReference type="Pfam" id="PF17126">
    <property type="entry name" value="RsmF_methylt_CI"/>
    <property type="match status" value="1"/>
</dbReference>
<dbReference type="GO" id="GO:0008173">
    <property type="term" value="F:RNA methyltransferase activity"/>
    <property type="evidence" value="ECO:0007669"/>
    <property type="project" value="InterPro"/>
</dbReference>
<feature type="active site" description="Nucleophile" evidence="6">
    <location>
        <position position="229"/>
    </location>
</feature>
<evidence type="ECO:0000256" key="3">
    <source>
        <dbReference type="ARBA" id="ARBA00022679"/>
    </source>
</evidence>
<dbReference type="PANTHER" id="PTHR22807:SF30">
    <property type="entry name" value="28S RRNA (CYTOSINE(4447)-C(5))-METHYLTRANSFERASE-RELATED"/>
    <property type="match status" value="1"/>
</dbReference>
<dbReference type="Gene3D" id="2.30.130.60">
    <property type="match status" value="1"/>
</dbReference>
<protein>
    <submittedName>
        <fullName evidence="8">RsmF rRNA methyltransferase first C-terminal domain-containing protein</fullName>
    </submittedName>
</protein>
<dbReference type="AlphaFoldDB" id="A0A9D2PTW0"/>
<dbReference type="Proteomes" id="UP000823863">
    <property type="component" value="Unassembled WGS sequence"/>
</dbReference>
<evidence type="ECO:0000256" key="4">
    <source>
        <dbReference type="ARBA" id="ARBA00022691"/>
    </source>
</evidence>
<evidence type="ECO:0000256" key="6">
    <source>
        <dbReference type="PROSITE-ProRule" id="PRU01023"/>
    </source>
</evidence>
<comment type="caution">
    <text evidence="8">The sequence shown here is derived from an EMBL/GenBank/DDBJ whole genome shotgun (WGS) entry which is preliminary data.</text>
</comment>
<dbReference type="SUPFAM" id="SSF53335">
    <property type="entry name" value="S-adenosyl-L-methionine-dependent methyltransferases"/>
    <property type="match status" value="1"/>
</dbReference>
<evidence type="ECO:0000256" key="2">
    <source>
        <dbReference type="ARBA" id="ARBA00022603"/>
    </source>
</evidence>
<accession>A0A9D2PTW0</accession>
<feature type="domain" description="SAM-dependent MTase RsmB/NOP-type" evidence="7">
    <location>
        <begin position="12"/>
        <end position="304"/>
    </location>
</feature>
<feature type="binding site" evidence="6">
    <location>
        <begin position="107"/>
        <end position="113"/>
    </location>
    <ligand>
        <name>S-adenosyl-L-methionine</name>
        <dbReference type="ChEBI" id="CHEBI:59789"/>
    </ligand>
</feature>
<reference evidence="8" key="1">
    <citation type="journal article" date="2021" name="PeerJ">
        <title>Extensive microbial diversity within the chicken gut microbiome revealed by metagenomics and culture.</title>
        <authorList>
            <person name="Gilroy R."/>
            <person name="Ravi A."/>
            <person name="Getino M."/>
            <person name="Pursley I."/>
            <person name="Horton D.L."/>
            <person name="Alikhan N.F."/>
            <person name="Baker D."/>
            <person name="Gharbi K."/>
            <person name="Hall N."/>
            <person name="Watson M."/>
            <person name="Adriaenssens E.M."/>
            <person name="Foster-Nyarko E."/>
            <person name="Jarju S."/>
            <person name="Secka A."/>
            <person name="Antonio M."/>
            <person name="Oren A."/>
            <person name="Chaudhuri R.R."/>
            <person name="La Ragione R."/>
            <person name="Hildebrand F."/>
            <person name="Pallen M.J."/>
        </authorList>
    </citation>
    <scope>NUCLEOTIDE SEQUENCE</scope>
    <source>
        <strain evidence="8">CHK198-12963</strain>
    </source>
</reference>
<dbReference type="InterPro" id="IPR023267">
    <property type="entry name" value="RCMT"/>
</dbReference>
<comment type="similarity">
    <text evidence="6">Belongs to the class I-like SAM-binding methyltransferase superfamily. RsmB/NOP family.</text>
</comment>
<dbReference type="PROSITE" id="PS51686">
    <property type="entry name" value="SAM_MT_RSMB_NOP"/>
    <property type="match status" value="1"/>
</dbReference>
<dbReference type="EMBL" id="DWWB01000029">
    <property type="protein sequence ID" value="HJC66203.1"/>
    <property type="molecule type" value="Genomic_DNA"/>
</dbReference>
<feature type="binding site" evidence="6">
    <location>
        <position position="176"/>
    </location>
    <ligand>
        <name>S-adenosyl-L-methionine</name>
        <dbReference type="ChEBI" id="CHEBI:59789"/>
    </ligand>
</feature>
<name>A0A9D2PTW0_9FIRM</name>
<dbReference type="GO" id="GO:0001510">
    <property type="term" value="P:RNA methylation"/>
    <property type="evidence" value="ECO:0007669"/>
    <property type="project" value="InterPro"/>
</dbReference>
<dbReference type="Gene3D" id="3.30.70.1170">
    <property type="entry name" value="Sun protein, domain 3"/>
    <property type="match status" value="1"/>
</dbReference>
<dbReference type="CDD" id="cd21147">
    <property type="entry name" value="RsmF_methylt_CTD1"/>
    <property type="match status" value="1"/>
</dbReference>
<evidence type="ECO:0000259" key="7">
    <source>
        <dbReference type="PROSITE" id="PS51686"/>
    </source>
</evidence>
<dbReference type="PANTHER" id="PTHR22807">
    <property type="entry name" value="NOP2 YEAST -RELATED NOL1/NOP2/FMU SUN DOMAIN-CONTAINING"/>
    <property type="match status" value="1"/>
</dbReference>
<feature type="binding site" evidence="6">
    <location>
        <position position="131"/>
    </location>
    <ligand>
        <name>S-adenosyl-L-methionine</name>
        <dbReference type="ChEBI" id="CHEBI:59789"/>
    </ligand>
</feature>
<keyword evidence="3 6" id="KW-0808">Transferase</keyword>
<dbReference type="InterPro" id="IPR029063">
    <property type="entry name" value="SAM-dependent_MTases_sf"/>
</dbReference>
<evidence type="ECO:0000313" key="8">
    <source>
        <dbReference type="EMBL" id="HJC66203.1"/>
    </source>
</evidence>
<dbReference type="Pfam" id="PF17125">
    <property type="entry name" value="Methyltr_RsmF_N"/>
    <property type="match status" value="1"/>
</dbReference>
<keyword evidence="1" id="KW-0963">Cytoplasm</keyword>
<evidence type="ECO:0000256" key="1">
    <source>
        <dbReference type="ARBA" id="ARBA00022490"/>
    </source>
</evidence>